<evidence type="ECO:0000313" key="1">
    <source>
        <dbReference type="EMBL" id="MBW84533.1"/>
    </source>
</evidence>
<proteinExistence type="predicted"/>
<dbReference type="EMBL" id="GGEC01004050">
    <property type="protein sequence ID" value="MBW84533.1"/>
    <property type="molecule type" value="Transcribed_RNA"/>
</dbReference>
<organism evidence="1">
    <name type="scientific">Rhizophora mucronata</name>
    <name type="common">Asiatic mangrove</name>
    <dbReference type="NCBI Taxonomy" id="61149"/>
    <lineage>
        <taxon>Eukaryota</taxon>
        <taxon>Viridiplantae</taxon>
        <taxon>Streptophyta</taxon>
        <taxon>Embryophyta</taxon>
        <taxon>Tracheophyta</taxon>
        <taxon>Spermatophyta</taxon>
        <taxon>Magnoliopsida</taxon>
        <taxon>eudicotyledons</taxon>
        <taxon>Gunneridae</taxon>
        <taxon>Pentapetalae</taxon>
        <taxon>rosids</taxon>
        <taxon>fabids</taxon>
        <taxon>Malpighiales</taxon>
        <taxon>Rhizophoraceae</taxon>
        <taxon>Rhizophora</taxon>
    </lineage>
</organism>
<name>A0A2P2ITI0_RHIMU</name>
<accession>A0A2P2ITI0</accession>
<sequence>MVKLRDQRARRK</sequence>
<reference evidence="1" key="1">
    <citation type="submission" date="2018-02" db="EMBL/GenBank/DDBJ databases">
        <title>Rhizophora mucronata_Transcriptome.</title>
        <authorList>
            <person name="Meera S.P."/>
            <person name="Sreeshan A."/>
            <person name="Augustine A."/>
        </authorList>
    </citation>
    <scope>NUCLEOTIDE SEQUENCE</scope>
    <source>
        <tissue evidence="1">Leaf</tissue>
    </source>
</reference>
<protein>
    <submittedName>
        <fullName evidence="1">Uncharacterized protein</fullName>
    </submittedName>
</protein>